<comment type="caution">
    <text evidence="2">The sequence shown here is derived from an EMBL/GenBank/DDBJ whole genome shotgun (WGS) entry which is preliminary data.</text>
</comment>
<keyword evidence="3" id="KW-1185">Reference proteome</keyword>
<reference evidence="2 3" key="1">
    <citation type="submission" date="2020-08" db="EMBL/GenBank/DDBJ databases">
        <title>Genomic Encyclopedia of Type Strains, Phase IV (KMG-IV): sequencing the most valuable type-strain genomes for metagenomic binning, comparative biology and taxonomic classification.</title>
        <authorList>
            <person name="Goeker M."/>
        </authorList>
    </citation>
    <scope>NUCLEOTIDE SEQUENCE [LARGE SCALE GENOMIC DNA]</scope>
    <source>
        <strain evidence="2 3">DSM 26723</strain>
    </source>
</reference>
<feature type="transmembrane region" description="Helical" evidence="1">
    <location>
        <begin position="133"/>
        <end position="160"/>
    </location>
</feature>
<accession>A0A841HI25</accession>
<evidence type="ECO:0000313" key="2">
    <source>
        <dbReference type="EMBL" id="MBB6092647.1"/>
    </source>
</evidence>
<evidence type="ECO:0000256" key="1">
    <source>
        <dbReference type="SAM" id="Phobius"/>
    </source>
</evidence>
<dbReference type="PANTHER" id="PTHR39165">
    <property type="entry name" value="IG HYPOTHETICAL 17883"/>
    <property type="match status" value="1"/>
</dbReference>
<dbReference type="AlphaFoldDB" id="A0A841HI25"/>
<feature type="transmembrane region" description="Helical" evidence="1">
    <location>
        <begin position="85"/>
        <end position="113"/>
    </location>
</feature>
<sequence length="161" mass="16648">MSSVALWILAILLMIVGALGIILPALPGIPLMFAGMVVAAAIDDFQKISWVTLGVLGFLTLLSVIIEFAASALGAKHVGASKRAIWGAVIGTVVGLFFGIPGLLFGPFVGALIGELTVHGRVDQAGRVGIATWIGLVFGTLAKLAIAFAMLGIFVLAYFIE</sequence>
<evidence type="ECO:0008006" key="4">
    <source>
        <dbReference type="Google" id="ProtNLM"/>
    </source>
</evidence>
<name>A0A841HI25_9GAMM</name>
<keyword evidence="1" id="KW-0812">Transmembrane</keyword>
<keyword evidence="1" id="KW-1133">Transmembrane helix</keyword>
<keyword evidence="1" id="KW-0472">Membrane</keyword>
<dbReference type="InterPro" id="IPR007403">
    <property type="entry name" value="DUF456"/>
</dbReference>
<evidence type="ECO:0000313" key="3">
    <source>
        <dbReference type="Proteomes" id="UP000588068"/>
    </source>
</evidence>
<dbReference type="EMBL" id="JACHHZ010000002">
    <property type="protein sequence ID" value="MBB6092647.1"/>
    <property type="molecule type" value="Genomic_DNA"/>
</dbReference>
<gene>
    <name evidence="2" type="ORF">HNQ60_001525</name>
</gene>
<dbReference type="RefSeq" id="WP_184330434.1">
    <property type="nucleotide sequence ID" value="NZ_JACHHZ010000002.1"/>
</dbReference>
<dbReference type="Pfam" id="PF04306">
    <property type="entry name" value="DUF456"/>
    <property type="match status" value="1"/>
</dbReference>
<dbReference type="PANTHER" id="PTHR39165:SF1">
    <property type="entry name" value="DUF456 DOMAIN-CONTAINING PROTEIN"/>
    <property type="match status" value="1"/>
</dbReference>
<feature type="transmembrane region" description="Helical" evidence="1">
    <location>
        <begin position="51"/>
        <end position="73"/>
    </location>
</feature>
<organism evidence="2 3">
    <name type="scientific">Povalibacter uvarum</name>
    <dbReference type="NCBI Taxonomy" id="732238"/>
    <lineage>
        <taxon>Bacteria</taxon>
        <taxon>Pseudomonadati</taxon>
        <taxon>Pseudomonadota</taxon>
        <taxon>Gammaproteobacteria</taxon>
        <taxon>Steroidobacterales</taxon>
        <taxon>Steroidobacteraceae</taxon>
        <taxon>Povalibacter</taxon>
    </lineage>
</organism>
<proteinExistence type="predicted"/>
<dbReference type="Proteomes" id="UP000588068">
    <property type="component" value="Unassembled WGS sequence"/>
</dbReference>
<protein>
    <recommendedName>
        <fullName evidence="4">DUF456 domain-containing protein</fullName>
    </recommendedName>
</protein>